<dbReference type="RefSeq" id="WP_145802815.1">
    <property type="nucleotide sequence ID" value="NZ_VIVK01000001.1"/>
</dbReference>
<organism evidence="3 4">
    <name type="scientific">Kribbella amoyensis</name>
    <dbReference type="NCBI Taxonomy" id="996641"/>
    <lineage>
        <taxon>Bacteria</taxon>
        <taxon>Bacillati</taxon>
        <taxon>Actinomycetota</taxon>
        <taxon>Actinomycetes</taxon>
        <taxon>Propionibacteriales</taxon>
        <taxon>Kribbellaceae</taxon>
        <taxon>Kribbella</taxon>
    </lineage>
</organism>
<feature type="region of interest" description="Disordered" evidence="1">
    <location>
        <begin position="24"/>
        <end position="50"/>
    </location>
</feature>
<proteinExistence type="predicted"/>
<evidence type="ECO:0000259" key="2">
    <source>
        <dbReference type="Pfam" id="PF11706"/>
    </source>
</evidence>
<comment type="caution">
    <text evidence="3">The sequence shown here is derived from an EMBL/GenBank/DDBJ whole genome shotgun (WGS) entry which is preliminary data.</text>
</comment>
<feature type="domain" description="Zinc finger CGNR" evidence="2">
    <location>
        <begin position="112"/>
        <end position="154"/>
    </location>
</feature>
<dbReference type="AlphaFoldDB" id="A0A561BLA9"/>
<protein>
    <submittedName>
        <fullName evidence="3">Putative RNA-binding Zn ribbon-like protein</fullName>
    </submittedName>
</protein>
<evidence type="ECO:0000313" key="4">
    <source>
        <dbReference type="Proteomes" id="UP000318380"/>
    </source>
</evidence>
<dbReference type="EMBL" id="VIVK01000001">
    <property type="protein sequence ID" value="TWD79572.1"/>
    <property type="molecule type" value="Genomic_DNA"/>
</dbReference>
<dbReference type="InterPro" id="IPR023286">
    <property type="entry name" value="ABATE_dom_sf"/>
</dbReference>
<evidence type="ECO:0000313" key="3">
    <source>
        <dbReference type="EMBL" id="TWD79572.1"/>
    </source>
</evidence>
<dbReference type="InterPro" id="IPR021005">
    <property type="entry name" value="Znf_CGNR"/>
</dbReference>
<evidence type="ECO:0000256" key="1">
    <source>
        <dbReference type="SAM" id="MobiDB-lite"/>
    </source>
</evidence>
<dbReference type="PANTHER" id="PTHR35525">
    <property type="entry name" value="BLL6575 PROTEIN"/>
    <property type="match status" value="1"/>
</dbReference>
<gene>
    <name evidence="3" type="ORF">FB561_0634</name>
</gene>
<name>A0A561BLA9_9ACTN</name>
<dbReference type="Pfam" id="PF11706">
    <property type="entry name" value="zf-CGNR"/>
    <property type="match status" value="1"/>
</dbReference>
<dbReference type="Gene3D" id="1.10.3300.10">
    <property type="entry name" value="Jann2411-like domain"/>
    <property type="match status" value="1"/>
</dbReference>
<dbReference type="SUPFAM" id="SSF160904">
    <property type="entry name" value="Jann2411-like"/>
    <property type="match status" value="1"/>
</dbReference>
<sequence>MSKVVRSDEDLLLTLLNSSPLLDGEPRDELRGPGAGAWLRTHEIPGTPRTSRELRDAIAAVVRGEARPTTLQHYLHAVRQIPVLTEEGVQWKTIGGGIGARAVLAWAALGDRLRACENDQECRLFLIDRSKPNTRRWCSMKTCGNRLKARRHHEKLKSPTD</sequence>
<dbReference type="Proteomes" id="UP000318380">
    <property type="component" value="Unassembled WGS sequence"/>
</dbReference>
<dbReference type="OrthoDB" id="123307at2"/>
<reference evidence="3 4" key="1">
    <citation type="submission" date="2019-06" db="EMBL/GenBank/DDBJ databases">
        <title>Sequencing the genomes of 1000 actinobacteria strains.</title>
        <authorList>
            <person name="Klenk H.-P."/>
        </authorList>
    </citation>
    <scope>NUCLEOTIDE SEQUENCE [LARGE SCALE GENOMIC DNA]</scope>
    <source>
        <strain evidence="3 4">DSM 24683</strain>
    </source>
</reference>
<dbReference type="InterPro" id="IPR010852">
    <property type="entry name" value="ABATE"/>
</dbReference>
<keyword evidence="4" id="KW-1185">Reference proteome</keyword>
<accession>A0A561BLA9</accession>
<dbReference type="PANTHER" id="PTHR35525:SF3">
    <property type="entry name" value="BLL6575 PROTEIN"/>
    <property type="match status" value="1"/>
</dbReference>